<name>A0A0D7B3A7_9AGAR</name>
<proteinExistence type="predicted"/>
<keyword evidence="1" id="KW-0472">Membrane</keyword>
<evidence type="ECO:0000313" key="3">
    <source>
        <dbReference type="Proteomes" id="UP000054007"/>
    </source>
</evidence>
<keyword evidence="3" id="KW-1185">Reference proteome</keyword>
<evidence type="ECO:0000313" key="2">
    <source>
        <dbReference type="EMBL" id="KIY64967.1"/>
    </source>
</evidence>
<reference evidence="2 3" key="1">
    <citation type="journal article" date="2015" name="Fungal Genet. Biol.">
        <title>Evolution of novel wood decay mechanisms in Agaricales revealed by the genome sequences of Fistulina hepatica and Cylindrobasidium torrendii.</title>
        <authorList>
            <person name="Floudas D."/>
            <person name="Held B.W."/>
            <person name="Riley R."/>
            <person name="Nagy L.G."/>
            <person name="Koehler G."/>
            <person name="Ransdell A.S."/>
            <person name="Younus H."/>
            <person name="Chow J."/>
            <person name="Chiniquy J."/>
            <person name="Lipzen A."/>
            <person name="Tritt A."/>
            <person name="Sun H."/>
            <person name="Haridas S."/>
            <person name="LaButti K."/>
            <person name="Ohm R.A."/>
            <person name="Kues U."/>
            <person name="Blanchette R.A."/>
            <person name="Grigoriev I.V."/>
            <person name="Minto R.E."/>
            <person name="Hibbett D.S."/>
        </authorList>
    </citation>
    <scope>NUCLEOTIDE SEQUENCE [LARGE SCALE GENOMIC DNA]</scope>
    <source>
        <strain evidence="2 3">FP15055 ss-10</strain>
    </source>
</reference>
<sequence length="146" mass="16219">MAALCFSAFVYAQGEHNIYAHNGPTNITDASEMTCTPFGTCEPCPEAARNQPFCQPFGNRQLMHCSLPPSPSQDSHTSQPRQSTAVGEHLAWRACGRVIALESRDFGEFFACLVVFALVSTSLVVWRERRVSIGRQMALRARIWGR</sequence>
<organism evidence="2 3">
    <name type="scientific">Cylindrobasidium torrendii FP15055 ss-10</name>
    <dbReference type="NCBI Taxonomy" id="1314674"/>
    <lineage>
        <taxon>Eukaryota</taxon>
        <taxon>Fungi</taxon>
        <taxon>Dikarya</taxon>
        <taxon>Basidiomycota</taxon>
        <taxon>Agaricomycotina</taxon>
        <taxon>Agaricomycetes</taxon>
        <taxon>Agaricomycetidae</taxon>
        <taxon>Agaricales</taxon>
        <taxon>Marasmiineae</taxon>
        <taxon>Physalacriaceae</taxon>
        <taxon>Cylindrobasidium</taxon>
    </lineage>
</organism>
<dbReference type="EMBL" id="KN880610">
    <property type="protein sequence ID" value="KIY64967.1"/>
    <property type="molecule type" value="Genomic_DNA"/>
</dbReference>
<dbReference type="Proteomes" id="UP000054007">
    <property type="component" value="Unassembled WGS sequence"/>
</dbReference>
<evidence type="ECO:0000256" key="1">
    <source>
        <dbReference type="SAM" id="Phobius"/>
    </source>
</evidence>
<keyword evidence="1" id="KW-0812">Transmembrane</keyword>
<feature type="transmembrane region" description="Helical" evidence="1">
    <location>
        <begin position="106"/>
        <end position="126"/>
    </location>
</feature>
<dbReference type="AlphaFoldDB" id="A0A0D7B3A7"/>
<accession>A0A0D7B3A7</accession>
<protein>
    <submittedName>
        <fullName evidence="2">Uncharacterized protein</fullName>
    </submittedName>
</protein>
<gene>
    <name evidence="2" type="ORF">CYLTODRAFT_424734</name>
</gene>
<keyword evidence="1" id="KW-1133">Transmembrane helix</keyword>
<dbReference type="OrthoDB" id="2525787at2759"/>